<comment type="subcellular location">
    <subcellularLocation>
        <location evidence="2 13">Cytoplasm</location>
    </subcellularLocation>
</comment>
<dbReference type="GO" id="GO:0004422">
    <property type="term" value="F:hypoxanthine phosphoribosyltransferase activity"/>
    <property type="evidence" value="ECO:0007669"/>
    <property type="project" value="InterPro"/>
</dbReference>
<evidence type="ECO:0000256" key="3">
    <source>
        <dbReference type="ARBA" id="ARBA00004669"/>
    </source>
</evidence>
<keyword evidence="9 13" id="KW-0479">Metal-binding</keyword>
<dbReference type="GO" id="GO:0032263">
    <property type="term" value="P:GMP salvage"/>
    <property type="evidence" value="ECO:0007669"/>
    <property type="project" value="TreeGrafter"/>
</dbReference>
<keyword evidence="11 13" id="KW-0547">Nucleotide-binding</keyword>
<evidence type="ECO:0000256" key="5">
    <source>
        <dbReference type="ARBA" id="ARBA00011895"/>
    </source>
</evidence>
<dbReference type="Gene3D" id="3.40.50.2020">
    <property type="match status" value="1"/>
</dbReference>
<sequence>MPSNEAIVIPDEPRNLDASNCVYPAEYEGHFDSLMIFKDEIRKAVQSLANKIHEDYQGCRPVMVCILKGANPFYQHLLDALQDHKQGYNTEFIRVSSYEGTNSTGHVKIEGGLDVNMLQQKHVILVEDIVDTGTTLSYLIPMLKEMTNPPPASIEVCSLLSKRINKPQKVEAKYVGFSIPDHFIVGYGLDHNELYRDTEDIWIISQKGIDFDPSCLS</sequence>
<dbReference type="SUPFAM" id="SSF53271">
    <property type="entry name" value="PRTase-like"/>
    <property type="match status" value="1"/>
</dbReference>
<evidence type="ECO:0000259" key="14">
    <source>
        <dbReference type="Pfam" id="PF00156"/>
    </source>
</evidence>
<keyword evidence="7 13" id="KW-0328">Glycosyltransferase</keyword>
<dbReference type="GO" id="GO:0000166">
    <property type="term" value="F:nucleotide binding"/>
    <property type="evidence" value="ECO:0007669"/>
    <property type="project" value="UniProtKB-KW"/>
</dbReference>
<dbReference type="PANTHER" id="PTHR43340:SF1">
    <property type="entry name" value="HYPOXANTHINE PHOSPHORIBOSYLTRANSFERASE"/>
    <property type="match status" value="1"/>
</dbReference>
<evidence type="ECO:0000256" key="7">
    <source>
        <dbReference type="ARBA" id="ARBA00022676"/>
    </source>
</evidence>
<dbReference type="AlphaFoldDB" id="A0A7S4W8Y6"/>
<feature type="domain" description="Phosphoribosyltransferase" evidence="14">
    <location>
        <begin position="40"/>
        <end position="190"/>
    </location>
</feature>
<dbReference type="Pfam" id="PF00156">
    <property type="entry name" value="Pribosyltran"/>
    <property type="match status" value="1"/>
</dbReference>
<dbReference type="GO" id="GO:0006178">
    <property type="term" value="P:guanine salvage"/>
    <property type="evidence" value="ECO:0007669"/>
    <property type="project" value="TreeGrafter"/>
</dbReference>
<dbReference type="InterPro" id="IPR050408">
    <property type="entry name" value="HGPRT"/>
</dbReference>
<dbReference type="GO" id="GO:0006166">
    <property type="term" value="P:purine ribonucleoside salvage"/>
    <property type="evidence" value="ECO:0007669"/>
    <property type="project" value="UniProtKB-KW"/>
</dbReference>
<dbReference type="EC" id="2.4.2.8" evidence="5 13"/>
<comment type="cofactor">
    <cofactor evidence="1 13">
        <name>Mg(2+)</name>
        <dbReference type="ChEBI" id="CHEBI:18420"/>
    </cofactor>
</comment>
<dbReference type="CDD" id="cd06223">
    <property type="entry name" value="PRTases_typeI"/>
    <property type="match status" value="1"/>
</dbReference>
<evidence type="ECO:0000256" key="9">
    <source>
        <dbReference type="ARBA" id="ARBA00022723"/>
    </source>
</evidence>
<evidence type="ECO:0000256" key="8">
    <source>
        <dbReference type="ARBA" id="ARBA00022679"/>
    </source>
</evidence>
<dbReference type="NCBIfam" id="TIGR01203">
    <property type="entry name" value="HGPRTase"/>
    <property type="match status" value="1"/>
</dbReference>
<evidence type="ECO:0000256" key="2">
    <source>
        <dbReference type="ARBA" id="ARBA00004496"/>
    </source>
</evidence>
<organism evidence="15">
    <name type="scientific">Ditylum brightwellii</name>
    <dbReference type="NCBI Taxonomy" id="49249"/>
    <lineage>
        <taxon>Eukaryota</taxon>
        <taxon>Sar</taxon>
        <taxon>Stramenopiles</taxon>
        <taxon>Ochrophyta</taxon>
        <taxon>Bacillariophyta</taxon>
        <taxon>Mediophyceae</taxon>
        <taxon>Lithodesmiophycidae</taxon>
        <taxon>Lithodesmiales</taxon>
        <taxon>Lithodesmiaceae</taxon>
        <taxon>Ditylum</taxon>
    </lineage>
</organism>
<gene>
    <name evidence="15" type="ORF">DBRI00130_LOCUS41415</name>
</gene>
<evidence type="ECO:0000256" key="1">
    <source>
        <dbReference type="ARBA" id="ARBA00001946"/>
    </source>
</evidence>
<dbReference type="GO" id="GO:0005829">
    <property type="term" value="C:cytosol"/>
    <property type="evidence" value="ECO:0007669"/>
    <property type="project" value="TreeGrafter"/>
</dbReference>
<keyword evidence="10 13" id="KW-0660">Purine salvage</keyword>
<comment type="pathway">
    <text evidence="3 13">Purine metabolism; IMP biosynthesis via salvage pathway; IMP from hypoxanthine: step 1/1.</text>
</comment>
<evidence type="ECO:0000256" key="12">
    <source>
        <dbReference type="ARBA" id="ARBA00022842"/>
    </source>
</evidence>
<keyword evidence="12 13" id="KW-0460">Magnesium</keyword>
<evidence type="ECO:0000256" key="13">
    <source>
        <dbReference type="RuleBase" id="RU364099"/>
    </source>
</evidence>
<evidence type="ECO:0000256" key="6">
    <source>
        <dbReference type="ARBA" id="ARBA00022490"/>
    </source>
</evidence>
<dbReference type="GO" id="GO:0000287">
    <property type="term" value="F:magnesium ion binding"/>
    <property type="evidence" value="ECO:0007669"/>
    <property type="project" value="TreeGrafter"/>
</dbReference>
<proteinExistence type="inferred from homology"/>
<evidence type="ECO:0000256" key="11">
    <source>
        <dbReference type="ARBA" id="ARBA00022741"/>
    </source>
</evidence>
<dbReference type="InterPro" id="IPR000836">
    <property type="entry name" value="PRTase_dom"/>
</dbReference>
<keyword evidence="8 13" id="KW-0808">Transferase</keyword>
<dbReference type="EMBL" id="HBNS01057566">
    <property type="protein sequence ID" value="CAE4661997.1"/>
    <property type="molecule type" value="Transcribed_RNA"/>
</dbReference>
<protein>
    <recommendedName>
        <fullName evidence="5 13">Hypoxanthine phosphoribosyltransferase</fullName>
        <ecNumber evidence="5 13">2.4.2.8</ecNumber>
    </recommendedName>
</protein>
<evidence type="ECO:0000256" key="4">
    <source>
        <dbReference type="ARBA" id="ARBA00008391"/>
    </source>
</evidence>
<dbReference type="InterPro" id="IPR029057">
    <property type="entry name" value="PRTase-like"/>
</dbReference>
<evidence type="ECO:0000313" key="15">
    <source>
        <dbReference type="EMBL" id="CAE4661997.1"/>
    </source>
</evidence>
<dbReference type="GO" id="GO:0046100">
    <property type="term" value="P:hypoxanthine metabolic process"/>
    <property type="evidence" value="ECO:0007669"/>
    <property type="project" value="TreeGrafter"/>
</dbReference>
<dbReference type="UniPathway" id="UPA00591">
    <property type="reaction ID" value="UER00648"/>
</dbReference>
<evidence type="ECO:0000256" key="10">
    <source>
        <dbReference type="ARBA" id="ARBA00022726"/>
    </source>
</evidence>
<comment type="similarity">
    <text evidence="4 13">Belongs to the purine/pyrimidine phosphoribosyltransferase family.</text>
</comment>
<name>A0A7S4W8Y6_9STRA</name>
<dbReference type="GO" id="GO:0032264">
    <property type="term" value="P:IMP salvage"/>
    <property type="evidence" value="ECO:0007669"/>
    <property type="project" value="UniProtKB-UniPathway"/>
</dbReference>
<accession>A0A7S4W8Y6</accession>
<dbReference type="InterPro" id="IPR005904">
    <property type="entry name" value="Hxn_phspho_trans"/>
</dbReference>
<keyword evidence="6 13" id="KW-0963">Cytoplasm</keyword>
<reference evidence="15" key="1">
    <citation type="submission" date="2021-01" db="EMBL/GenBank/DDBJ databases">
        <authorList>
            <person name="Corre E."/>
            <person name="Pelletier E."/>
            <person name="Niang G."/>
            <person name="Scheremetjew M."/>
            <person name="Finn R."/>
            <person name="Kale V."/>
            <person name="Holt S."/>
            <person name="Cochrane G."/>
            <person name="Meng A."/>
            <person name="Brown T."/>
            <person name="Cohen L."/>
        </authorList>
    </citation>
    <scope>NUCLEOTIDE SEQUENCE</scope>
    <source>
        <strain evidence="15">GSO104</strain>
    </source>
</reference>
<comment type="catalytic activity">
    <reaction evidence="13">
        <text>IMP + diphosphate = hypoxanthine + 5-phospho-alpha-D-ribose 1-diphosphate</text>
        <dbReference type="Rhea" id="RHEA:17973"/>
        <dbReference type="ChEBI" id="CHEBI:17368"/>
        <dbReference type="ChEBI" id="CHEBI:33019"/>
        <dbReference type="ChEBI" id="CHEBI:58017"/>
        <dbReference type="ChEBI" id="CHEBI:58053"/>
        <dbReference type="EC" id="2.4.2.8"/>
    </reaction>
</comment>
<dbReference type="PANTHER" id="PTHR43340">
    <property type="entry name" value="HYPOXANTHINE-GUANINE PHOSPHORIBOSYLTRANSFERASE"/>
    <property type="match status" value="1"/>
</dbReference>